<evidence type="ECO:0000256" key="1">
    <source>
        <dbReference type="SAM" id="Coils"/>
    </source>
</evidence>
<dbReference type="AlphaFoldDB" id="A0A1X7TSV5"/>
<feature type="coiled-coil region" evidence="1">
    <location>
        <begin position="318"/>
        <end position="366"/>
    </location>
</feature>
<feature type="coiled-coil region" evidence="1">
    <location>
        <begin position="233"/>
        <end position="260"/>
    </location>
</feature>
<protein>
    <submittedName>
        <fullName evidence="2">Uncharacterized protein</fullName>
    </submittedName>
</protein>
<dbReference type="SUPFAM" id="SSF50965">
    <property type="entry name" value="Galactose oxidase, central domain"/>
    <property type="match status" value="1"/>
</dbReference>
<name>A0A1X7TSV5_AMPQE</name>
<dbReference type="InParanoid" id="A0A1X7TSV5"/>
<organism evidence="2">
    <name type="scientific">Amphimedon queenslandica</name>
    <name type="common">Sponge</name>
    <dbReference type="NCBI Taxonomy" id="400682"/>
    <lineage>
        <taxon>Eukaryota</taxon>
        <taxon>Metazoa</taxon>
        <taxon>Porifera</taxon>
        <taxon>Demospongiae</taxon>
        <taxon>Heteroscleromorpha</taxon>
        <taxon>Haplosclerida</taxon>
        <taxon>Niphatidae</taxon>
        <taxon>Amphimedon</taxon>
    </lineage>
</organism>
<proteinExistence type="predicted"/>
<dbReference type="EnsemblMetazoa" id="Aqu2.1.18057_001">
    <property type="protein sequence ID" value="Aqu2.1.18057_001"/>
    <property type="gene ID" value="Aqu2.1.18057"/>
</dbReference>
<accession>A0A1X7TSV5</accession>
<dbReference type="InterPro" id="IPR015915">
    <property type="entry name" value="Kelch-typ_b-propeller"/>
</dbReference>
<dbReference type="Gene3D" id="2.120.10.80">
    <property type="entry name" value="Kelch-type beta propeller"/>
    <property type="match status" value="1"/>
</dbReference>
<reference evidence="2" key="1">
    <citation type="submission" date="2017-05" db="UniProtKB">
        <authorList>
            <consortium name="EnsemblMetazoa"/>
        </authorList>
    </citation>
    <scope>IDENTIFICATION</scope>
</reference>
<sequence length="879" mass="97552">QWIVPSVSGQCCPPTDSFIIERISPNKGIMYGGLVSHGGISIPTNSIYLFQLSHCNDSIIINWEILKPGAIPIDGVWPKERCAHASTIIHGVSTSPTLVVIGGMDHRNELVKECLLLDTNQYNWMKIPLPDSVTGRYYHTVSSFVLDPNHVFLIIVGGDVESMDWINRRVPDPLITMLIELVFNDGQWSVGPVLDSFNIPLWYELILKERRKEYMTNKVKELQVINESLCHDLQVARINNQSLQEALLALESEKSMLETHLLETKTLLTKRKRDQEDSPNSDNVKKLKTDELVKEKQIMTDEDNEKLRATVAYNEVYITEIEEEKKQVEEQYLDLKSTVADNERYTAKLMKEKEQLQERVTSLEEQSIKKTTSTKEVQFDYTIPSMDNLECLSDVQVAEKKLFLIQGDKPQLMNWEKYGLRIGVQEGSLLSFETVEAAVVALVGGQFEFPPNTVLVSAVYAVSLSKPLLKQLKLEIQHCVDLTGRPDLAQYLKFAIAPVSTPSLPYQFSIVEGGEFSSDSSYGSINRIEFCLVCVCGECNGGDEGGGGGGTTDNLPFGSTSSADPISVNSSYTSDVNQQLGSNSASVLSQLSQSIKYAGLFFYEEKSVEDLVTFTAAKKLNALLEFIEKKHPQAKLDLNVYFGIASSDSFVELNLNGPQDELFTGWSIKPRMTPCRLYQDDINNFGDKDYPLPPSCPISVYGSPGAVPTLNYSVPLEGVVRPVTICIHASLKTTNPTTSFSSNTITEATASSTGGASVTATVDVERVKRIINDVLVSRDAALNSLISSLSDLASQLFSVGLITDQVKRTCSMETFITEFKSSINFKRKLSEVQEHCQKFLSSFVAVRGSYADAAIALGEDWIEAIRNELGFDFNINIDT</sequence>
<evidence type="ECO:0000313" key="2">
    <source>
        <dbReference type="EnsemblMetazoa" id="Aqu2.1.18057_001"/>
    </source>
</evidence>
<keyword evidence="1" id="KW-0175">Coiled coil</keyword>
<dbReference type="InterPro" id="IPR011043">
    <property type="entry name" value="Gal_Oxase/kelch_b-propeller"/>
</dbReference>